<dbReference type="Proteomes" id="UP000240410">
    <property type="component" value="Unassembled WGS sequence"/>
</dbReference>
<dbReference type="EMBL" id="PYOJ01000009">
    <property type="protein sequence ID" value="PSV90303.1"/>
    <property type="molecule type" value="Genomic_DNA"/>
</dbReference>
<proteinExistence type="predicted"/>
<dbReference type="OrthoDB" id="5827117at2"/>
<evidence type="ECO:0000313" key="4">
    <source>
        <dbReference type="Proteomes" id="UP000241566"/>
    </source>
</evidence>
<dbReference type="AlphaFoldDB" id="A0A0D8MVQ7"/>
<dbReference type="EMBL" id="PYOI01000004">
    <property type="protein sequence ID" value="PSV85631.1"/>
    <property type="molecule type" value="Genomic_DNA"/>
</dbReference>
<gene>
    <name evidence="2" type="ORF">CTM89_10510</name>
    <name evidence="1" type="ORF">CTM94_04490</name>
</gene>
<protein>
    <submittedName>
        <fullName evidence="2">Uncharacterized protein</fullName>
    </submittedName>
</protein>
<evidence type="ECO:0000313" key="2">
    <source>
        <dbReference type="EMBL" id="PSV90303.1"/>
    </source>
</evidence>
<organism evidence="2 3">
    <name type="scientific">Photobacterium leiognathi</name>
    <dbReference type="NCBI Taxonomy" id="553611"/>
    <lineage>
        <taxon>Bacteria</taxon>
        <taxon>Pseudomonadati</taxon>
        <taxon>Pseudomonadota</taxon>
        <taxon>Gammaproteobacteria</taxon>
        <taxon>Vibrionales</taxon>
        <taxon>Vibrionaceae</taxon>
        <taxon>Photobacterium</taxon>
    </lineage>
</organism>
<evidence type="ECO:0000313" key="1">
    <source>
        <dbReference type="EMBL" id="PSV85631.1"/>
    </source>
</evidence>
<evidence type="ECO:0000313" key="3">
    <source>
        <dbReference type="Proteomes" id="UP000240410"/>
    </source>
</evidence>
<accession>A0A0D8MVQ7</accession>
<reference evidence="2 3" key="1">
    <citation type="submission" date="2018-03" db="EMBL/GenBank/DDBJ databases">
        <title>Whole genome sequencing of Histamine producing bacteria.</title>
        <authorList>
            <person name="Butler K."/>
        </authorList>
    </citation>
    <scope>NUCLEOTIDE SEQUENCE [LARGE SCALE GENOMIC DNA]</scope>
    <source>
        <strain evidence="1 4">ATCC 25521</strain>
        <strain evidence="2 3">ATCC 33979</strain>
    </source>
</reference>
<dbReference type="Proteomes" id="UP000241566">
    <property type="component" value="Unassembled WGS sequence"/>
</dbReference>
<dbReference type="GeneID" id="99742004"/>
<sequence>MSFDEHLNNFIKQREQFGTPSQQRQQKRNAYVVVDATDQSKAREAMAKEQELASKRAEFETKQHHDRIKGRCVLPDEAKALESTQTHARPADPGRIAYIQQLKKDLKLKKYSN</sequence>
<comment type="caution">
    <text evidence="2">The sequence shown here is derived from an EMBL/GenBank/DDBJ whole genome shotgun (WGS) entry which is preliminary data.</text>
</comment>
<dbReference type="RefSeq" id="WP_023931905.1">
    <property type="nucleotide sequence ID" value="NZ_CP131601.1"/>
</dbReference>
<keyword evidence="4" id="KW-1185">Reference proteome</keyword>
<name>A0A0D8MVQ7_PHOLE</name>